<reference evidence="3 4" key="1">
    <citation type="journal article" date="2020" name="Phytopathology">
        <title>Genome Sequence Resources of Colletotrichum truncatum, C. plurivorum, C. musicola, and C. sojae: Four Species Pathogenic to Soybean (Glycine max).</title>
        <authorList>
            <person name="Rogerio F."/>
            <person name="Boufleur T.R."/>
            <person name="Ciampi-Guillardi M."/>
            <person name="Sukno S.A."/>
            <person name="Thon M.R."/>
            <person name="Massola Junior N.S."/>
            <person name="Baroncelli R."/>
        </authorList>
    </citation>
    <scope>NUCLEOTIDE SEQUENCE [LARGE SCALE GENOMIC DNA]</scope>
    <source>
        <strain evidence="3 4">LFN0009</strain>
    </source>
</reference>
<feature type="transmembrane region" description="Helical" evidence="1">
    <location>
        <begin position="12"/>
        <end position="37"/>
    </location>
</feature>
<dbReference type="PROSITE" id="PS51257">
    <property type="entry name" value="PROKAR_LIPOPROTEIN"/>
    <property type="match status" value="1"/>
</dbReference>
<dbReference type="Pfam" id="PF12697">
    <property type="entry name" value="Abhydrolase_6"/>
    <property type="match status" value="1"/>
</dbReference>
<accession>A0A8H6MQ53</accession>
<evidence type="ECO:0000313" key="3">
    <source>
        <dbReference type="EMBL" id="KAF6804091.1"/>
    </source>
</evidence>
<dbReference type="Gene3D" id="3.40.50.1820">
    <property type="entry name" value="alpha/beta hydrolase"/>
    <property type="match status" value="1"/>
</dbReference>
<dbReference type="AlphaFoldDB" id="A0A8H6MQ53"/>
<feature type="domain" description="AB hydrolase-1" evidence="2">
    <location>
        <begin position="258"/>
        <end position="460"/>
    </location>
</feature>
<keyword evidence="1" id="KW-0472">Membrane</keyword>
<dbReference type="InterPro" id="IPR029058">
    <property type="entry name" value="AB_hydrolase_fold"/>
</dbReference>
<keyword evidence="3" id="KW-0378">Hydrolase</keyword>
<name>A0A8H6MQ53_9PEZI</name>
<gene>
    <name evidence="3" type="ORF">CSOJ01_10421</name>
</gene>
<evidence type="ECO:0000259" key="2">
    <source>
        <dbReference type="Pfam" id="PF12697"/>
    </source>
</evidence>
<sequence length="548" mass="62265">MIGRTLHEYVFIRICIALVRYPVIPYAAVLTACLIGAKHGQPQNQNRWATAARWIVGLMVVEVAYAVAIWMPYRSRLKAAAEHPAPSSPDARQALFDRCMATVTDPEHYIRGWFLGADLADIRSDNVREFLLWAFFDQAAENRPGPESQEVDRYVAQIEAMLGRPFEPGRGPAKCLRLTLDDVETRYRSVWWYAIIALLDAATHMLLVAHGFQYYAQPKEETFAVFPPRVQQLFSRRRSSTGLGYWHLPHERSDCSPVVFFHGIGIGLWVYIRFLADISADKKHGKGRIGIIALEILPVSFRLTKPPLGKDAFLEQLTGIIDHHGWDRFVLTCHSYGSVLATHVLRCPELQARIPSAVLVDPVSILLHLPDVAYNFTRRQPKTANEWQLWYFASTDPGVAHCLGRYFFWRENAIWAEELAGLSESPIGIRDTRSYAAYERRNARRITVCLSGQDLIVDSHAVASYLTEVGQRNVPAYVQGNEGKQGRRNVAASQARFKAELERQNGHGQSDNSGIDVLWFPDHDHAQVFDSKRERRRIVDVVRGYCEE</sequence>
<feature type="transmembrane region" description="Helical" evidence="1">
    <location>
        <begin position="190"/>
        <end position="212"/>
    </location>
</feature>
<dbReference type="PANTHER" id="PTHR37471:SF1">
    <property type="entry name" value="AB HYDROLASE-1 DOMAIN-CONTAINING PROTEIN"/>
    <property type="match status" value="1"/>
</dbReference>
<comment type="caution">
    <text evidence="3">The sequence shown here is derived from an EMBL/GenBank/DDBJ whole genome shotgun (WGS) entry which is preliminary data.</text>
</comment>
<dbReference type="SUPFAM" id="SSF53474">
    <property type="entry name" value="alpha/beta-Hydrolases"/>
    <property type="match status" value="1"/>
</dbReference>
<dbReference type="PANTHER" id="PTHR37471">
    <property type="entry name" value="UNNAMED PRODUCT"/>
    <property type="match status" value="1"/>
</dbReference>
<dbReference type="GO" id="GO:0016787">
    <property type="term" value="F:hydrolase activity"/>
    <property type="evidence" value="ECO:0007669"/>
    <property type="project" value="UniProtKB-KW"/>
</dbReference>
<keyword evidence="4" id="KW-1185">Reference proteome</keyword>
<evidence type="ECO:0000313" key="4">
    <source>
        <dbReference type="Proteomes" id="UP000652219"/>
    </source>
</evidence>
<feature type="transmembrane region" description="Helical" evidence="1">
    <location>
        <begin position="52"/>
        <end position="73"/>
    </location>
</feature>
<organism evidence="3 4">
    <name type="scientific">Colletotrichum sojae</name>
    <dbReference type="NCBI Taxonomy" id="2175907"/>
    <lineage>
        <taxon>Eukaryota</taxon>
        <taxon>Fungi</taxon>
        <taxon>Dikarya</taxon>
        <taxon>Ascomycota</taxon>
        <taxon>Pezizomycotina</taxon>
        <taxon>Sordariomycetes</taxon>
        <taxon>Hypocreomycetidae</taxon>
        <taxon>Glomerellales</taxon>
        <taxon>Glomerellaceae</taxon>
        <taxon>Colletotrichum</taxon>
        <taxon>Colletotrichum orchidearum species complex</taxon>
    </lineage>
</organism>
<keyword evidence="1" id="KW-1133">Transmembrane helix</keyword>
<protein>
    <submittedName>
        <fullName evidence="3">Alpha beta hydrolase fold family</fullName>
    </submittedName>
</protein>
<feature type="transmembrane region" description="Helical" evidence="1">
    <location>
        <begin position="258"/>
        <end position="276"/>
    </location>
</feature>
<evidence type="ECO:0000256" key="1">
    <source>
        <dbReference type="SAM" id="Phobius"/>
    </source>
</evidence>
<dbReference type="Proteomes" id="UP000652219">
    <property type="component" value="Unassembled WGS sequence"/>
</dbReference>
<dbReference type="InterPro" id="IPR000073">
    <property type="entry name" value="AB_hydrolase_1"/>
</dbReference>
<keyword evidence="1" id="KW-0812">Transmembrane</keyword>
<dbReference type="EMBL" id="WIGN01000218">
    <property type="protein sequence ID" value="KAF6804091.1"/>
    <property type="molecule type" value="Genomic_DNA"/>
</dbReference>
<proteinExistence type="predicted"/>